<evidence type="ECO:0000256" key="7">
    <source>
        <dbReference type="SAM" id="MobiDB-lite"/>
    </source>
</evidence>
<dbReference type="PROSITE" id="PS00028">
    <property type="entry name" value="ZINC_FINGER_C2H2_1"/>
    <property type="match status" value="2"/>
</dbReference>
<sequence>MIFRCKICSAQFQRDDHLQRHQLSHSEPRYKCADKQCGMRFHRRDAVRRHEKSHQRSGTQKRRKPRRGVLPCPRVSTRIDTLLHPGDVVRVGSNHDDARSQFFTVDAASVDFQARLRACPSLQAKSTGKTSGVLLDCRKCATTNMLCDECISCLLPATGLAEDHFSAFQFCLQHFVRVHTREFPFLHSSSWRTSWELSGKALAMAAIGGCRIPSYGGHSRLYFDLAVNQVKSFTASLDGAEYQDVPGAATWNDTYYRRLLTSFETYILLIRYSVWSEFADLREWGIKTLADHAITVMPRLARVMSDNSHNNSTSWLIWLLLEESKRALWCFYCLAVKCRHFLHYSISTCEVVVGNIHLPCPDSLFEAPDEQTWIGRNDSNAPQHLIGLTVPSQITFYYLMSQEPMPQLTPNKVGTYTSHILLCNLLNTYETGRTSSWNFTSLDAYLDSDISCFRLRTELIRALDYWKWLFWRDPHELWHSRHPDHQINSMMLCVYLEAQMWSSSKPHLLSASRRRAGAQLAFDLLSLISRTGILEYANTNFCKHSSRLGRNRRFTLNLSSTSAHAALAGQCSPGTIVLEMVKVLEAGLQMMQIGCCMTRFWSA</sequence>
<feature type="region of interest" description="Disordered" evidence="7">
    <location>
        <begin position="43"/>
        <end position="70"/>
    </location>
</feature>
<feature type="domain" description="C2H2-type" evidence="8">
    <location>
        <begin position="30"/>
        <end position="59"/>
    </location>
</feature>
<accession>A0A3F3PJZ2</accession>
<feature type="compositionally biased region" description="Basic residues" evidence="7">
    <location>
        <begin position="43"/>
        <end position="67"/>
    </location>
</feature>
<organism evidence="9 10">
    <name type="scientific">Aspergillus welwitschiae</name>
    <dbReference type="NCBI Taxonomy" id="1341132"/>
    <lineage>
        <taxon>Eukaryota</taxon>
        <taxon>Fungi</taxon>
        <taxon>Dikarya</taxon>
        <taxon>Ascomycota</taxon>
        <taxon>Pezizomycotina</taxon>
        <taxon>Eurotiomycetes</taxon>
        <taxon>Eurotiomycetidae</taxon>
        <taxon>Eurotiales</taxon>
        <taxon>Aspergillaceae</taxon>
        <taxon>Aspergillus</taxon>
        <taxon>Aspergillus subgen. Circumdati</taxon>
    </lineage>
</organism>
<keyword evidence="6" id="KW-0863">Zinc-finger</keyword>
<name>A0A3F3PJZ2_9EURO</name>
<dbReference type="InterPro" id="IPR036236">
    <property type="entry name" value="Znf_C2H2_sf"/>
</dbReference>
<evidence type="ECO:0000256" key="2">
    <source>
        <dbReference type="ARBA" id="ARBA00022833"/>
    </source>
</evidence>
<dbReference type="SMART" id="SM00355">
    <property type="entry name" value="ZnF_C2H2"/>
    <property type="match status" value="2"/>
</dbReference>
<keyword evidence="2" id="KW-0862">Zinc</keyword>
<evidence type="ECO:0000313" key="9">
    <source>
        <dbReference type="EMBL" id="RDH27197.1"/>
    </source>
</evidence>
<keyword evidence="1" id="KW-0479">Metal-binding</keyword>
<dbReference type="SUPFAM" id="SSF57667">
    <property type="entry name" value="beta-beta-alpha zinc fingers"/>
    <property type="match status" value="1"/>
</dbReference>
<keyword evidence="10" id="KW-1185">Reference proteome</keyword>
<evidence type="ECO:0000256" key="5">
    <source>
        <dbReference type="ARBA" id="ARBA00023242"/>
    </source>
</evidence>
<keyword evidence="3" id="KW-0805">Transcription regulation</keyword>
<dbReference type="RefSeq" id="XP_026620219.1">
    <property type="nucleotide sequence ID" value="XM_026774808.1"/>
</dbReference>
<dbReference type="GO" id="GO:0008270">
    <property type="term" value="F:zinc ion binding"/>
    <property type="evidence" value="ECO:0007669"/>
    <property type="project" value="UniProtKB-KW"/>
</dbReference>
<dbReference type="Proteomes" id="UP000253729">
    <property type="component" value="Unassembled WGS sequence"/>
</dbReference>
<keyword evidence="4" id="KW-0804">Transcription</keyword>
<evidence type="ECO:0000256" key="3">
    <source>
        <dbReference type="ARBA" id="ARBA00023015"/>
    </source>
</evidence>
<dbReference type="PANTHER" id="PTHR47660:SF2">
    <property type="entry name" value="TRANSCRIPTION FACTOR WITH C2H2 AND ZN(2)-CYS(6) DNA BINDING DOMAIN (EUROFUNG)"/>
    <property type="match status" value="1"/>
</dbReference>
<dbReference type="PROSITE" id="PS50157">
    <property type="entry name" value="ZINC_FINGER_C2H2_2"/>
    <property type="match status" value="2"/>
</dbReference>
<evidence type="ECO:0000256" key="1">
    <source>
        <dbReference type="ARBA" id="ARBA00022723"/>
    </source>
</evidence>
<dbReference type="Gene3D" id="3.30.160.60">
    <property type="entry name" value="Classic Zinc Finger"/>
    <property type="match status" value="1"/>
</dbReference>
<keyword evidence="5" id="KW-0539">Nucleus</keyword>
<evidence type="ECO:0000256" key="6">
    <source>
        <dbReference type="PROSITE-ProRule" id="PRU00042"/>
    </source>
</evidence>
<evidence type="ECO:0000313" key="10">
    <source>
        <dbReference type="Proteomes" id="UP000253729"/>
    </source>
</evidence>
<proteinExistence type="predicted"/>
<dbReference type="AlphaFoldDB" id="A0A3F3PJZ2"/>
<protein>
    <recommendedName>
        <fullName evidence="8">C2H2-type domain-containing protein</fullName>
    </recommendedName>
</protein>
<dbReference type="EMBL" id="KZ852097">
    <property type="protein sequence ID" value="RDH27197.1"/>
    <property type="molecule type" value="Genomic_DNA"/>
</dbReference>
<dbReference type="InterPro" id="IPR013087">
    <property type="entry name" value="Znf_C2H2_type"/>
</dbReference>
<feature type="domain" description="C2H2-type" evidence="8">
    <location>
        <begin position="3"/>
        <end position="30"/>
    </location>
</feature>
<dbReference type="STRING" id="1341132.A0A3F3PJZ2"/>
<reference evidence="9 10" key="1">
    <citation type="submission" date="2018-07" db="EMBL/GenBank/DDBJ databases">
        <title>The genomes of Aspergillus section Nigri reveals drivers in fungal speciation.</title>
        <authorList>
            <consortium name="DOE Joint Genome Institute"/>
            <person name="Vesth T.C."/>
            <person name="Nybo J."/>
            <person name="Theobald S."/>
            <person name="Brandl J."/>
            <person name="Frisvad J.C."/>
            <person name="Nielsen K.F."/>
            <person name="Lyhne E.K."/>
            <person name="Kogle M.E."/>
            <person name="Kuo A."/>
            <person name="Riley R."/>
            <person name="Clum A."/>
            <person name="Nolan M."/>
            <person name="Lipzen A."/>
            <person name="Salamov A."/>
            <person name="Henrissat B."/>
            <person name="Wiebenga A."/>
            <person name="De vries R.P."/>
            <person name="Grigoriev I.V."/>
            <person name="Mortensen U.H."/>
            <person name="Andersen M.R."/>
            <person name="Baker S.E."/>
        </authorList>
    </citation>
    <scope>NUCLEOTIDE SEQUENCE [LARGE SCALE GENOMIC DNA]</scope>
    <source>
        <strain evidence="9 10">CBS 139.54b</strain>
    </source>
</reference>
<evidence type="ECO:0000256" key="4">
    <source>
        <dbReference type="ARBA" id="ARBA00023163"/>
    </source>
</evidence>
<gene>
    <name evidence="9" type="ORF">BDQ94DRAFT_185153</name>
</gene>
<dbReference type="GeneID" id="38143164"/>
<dbReference type="PANTHER" id="PTHR47660">
    <property type="entry name" value="TRANSCRIPTION FACTOR WITH C2H2 AND ZN(2)-CYS(6) DNA BINDING DOMAIN (EUROFUNG)-RELATED-RELATED"/>
    <property type="match status" value="1"/>
</dbReference>
<evidence type="ECO:0000259" key="8">
    <source>
        <dbReference type="PROSITE" id="PS50157"/>
    </source>
</evidence>